<dbReference type="Proteomes" id="UP000032564">
    <property type="component" value="Unassembled WGS sequence"/>
</dbReference>
<dbReference type="NCBIfam" id="NF004835">
    <property type="entry name" value="PRK06185.1-4"/>
    <property type="match status" value="1"/>
</dbReference>
<dbReference type="InterPro" id="IPR050631">
    <property type="entry name" value="PheA/TfdB_FAD_monoxygenase"/>
</dbReference>
<dbReference type="InterPro" id="IPR002938">
    <property type="entry name" value="FAD-bd"/>
</dbReference>
<dbReference type="Pfam" id="PF01494">
    <property type="entry name" value="FAD_binding_3"/>
    <property type="match status" value="1"/>
</dbReference>
<organism evidence="3 4">
    <name type="scientific">Agrobacterium arsenijevicii</name>
    <dbReference type="NCBI Taxonomy" id="1585697"/>
    <lineage>
        <taxon>Bacteria</taxon>
        <taxon>Pseudomonadati</taxon>
        <taxon>Pseudomonadota</taxon>
        <taxon>Alphaproteobacteria</taxon>
        <taxon>Hyphomicrobiales</taxon>
        <taxon>Rhizobiaceae</taxon>
        <taxon>Rhizobium/Agrobacterium group</taxon>
        <taxon>Agrobacterium</taxon>
    </lineage>
</organism>
<dbReference type="NCBIfam" id="NF004834">
    <property type="entry name" value="PRK06185.1-3"/>
    <property type="match status" value="1"/>
</dbReference>
<evidence type="ECO:0000259" key="2">
    <source>
        <dbReference type="Pfam" id="PF01494"/>
    </source>
</evidence>
<dbReference type="PANTHER" id="PTHR43476:SF5">
    <property type="entry name" value="FAD-DEPENDENT MONOOXYGENASE"/>
    <property type="match status" value="1"/>
</dbReference>
<evidence type="ECO:0000313" key="3">
    <source>
        <dbReference type="EMBL" id="KJF71850.1"/>
    </source>
</evidence>
<dbReference type="SUPFAM" id="SSF51905">
    <property type="entry name" value="FAD/NAD(P)-binding domain"/>
    <property type="match status" value="1"/>
</dbReference>
<feature type="domain" description="FAD-binding" evidence="2">
    <location>
        <begin position="19"/>
        <end position="362"/>
    </location>
</feature>
<evidence type="ECO:0000256" key="1">
    <source>
        <dbReference type="ARBA" id="ARBA00023002"/>
    </source>
</evidence>
<reference evidence="3 4" key="1">
    <citation type="submission" date="2014-12" db="EMBL/GenBank/DDBJ databases">
        <authorList>
            <person name="Kuzmanovic N."/>
            <person name="Pulawska J."/>
            <person name="Obradovic A."/>
        </authorList>
    </citation>
    <scope>NUCLEOTIDE SEQUENCE [LARGE SCALE GENOMIC DNA]</scope>
    <source>
        <strain evidence="3 4">KFB 330</strain>
    </source>
</reference>
<dbReference type="EMBL" id="JWIT01000013">
    <property type="protein sequence ID" value="KJF71850.1"/>
    <property type="molecule type" value="Genomic_DNA"/>
</dbReference>
<name>A0ABR5D456_9HYPH</name>
<gene>
    <name evidence="3" type="ORF">RP75_18750</name>
</gene>
<comment type="caution">
    <text evidence="3">The sequence shown here is derived from an EMBL/GenBank/DDBJ whole genome shotgun (WGS) entry which is preliminary data.</text>
</comment>
<proteinExistence type="predicted"/>
<dbReference type="RefSeq" id="WP_045021173.1">
    <property type="nucleotide sequence ID" value="NZ_CP166104.1"/>
</dbReference>
<dbReference type="InterPro" id="IPR036188">
    <property type="entry name" value="FAD/NAD-bd_sf"/>
</dbReference>
<evidence type="ECO:0000313" key="4">
    <source>
        <dbReference type="Proteomes" id="UP000032564"/>
    </source>
</evidence>
<sequence>MEEAKVVPDNDGRAVQHIRTSVAVAGGGPAGLMLGLLLARSGIDVTVVEKHGDFLRDFRGDTIHPSTLELMEQLGFVDEFLSLPHTRAPRLNAVIGGERITIADFSRLPVRHRFIAFMPQWDFLNFIVGKAGQYENFRLLMNAPVTGLIEGDGRVGGLIVNTAEGLIEIAADLVVGADGRNSIVRELAGLEVQRFGVPTEVLWLRLSRQPGDPADTMGHAGSRQGFVMINRGDYWQCGYVVRKGFFEDIKLEGLVAFRDRVAEICPFPRERLDEIASWDDVHLLTVRIDRLKCWWKPGLICIGDAAHAMSPVGGVGINLAVQDAVAAANVLVPVLLSGRAVADDDLAAIEKRRSFPTKATQFLQRMMRIGRKKEQADTPEKRKGPPAFVLAIMRFPLLAHLTGRLVGLGFRREKIETV</sequence>
<keyword evidence="4" id="KW-1185">Reference proteome</keyword>
<dbReference type="PANTHER" id="PTHR43476">
    <property type="entry name" value="3-(3-HYDROXY-PHENYL)PROPIONATE/3-HYDROXYCINNAMIC ACID HYDROXYLASE"/>
    <property type="match status" value="1"/>
</dbReference>
<accession>A0ABR5D456</accession>
<dbReference type="Gene3D" id="3.50.50.60">
    <property type="entry name" value="FAD/NAD(P)-binding domain"/>
    <property type="match status" value="2"/>
</dbReference>
<protein>
    <recommendedName>
        <fullName evidence="2">FAD-binding domain-containing protein</fullName>
    </recommendedName>
</protein>
<keyword evidence="1" id="KW-0560">Oxidoreductase</keyword>
<dbReference type="PRINTS" id="PR00420">
    <property type="entry name" value="RNGMNOXGNASE"/>
</dbReference>